<dbReference type="GO" id="GO:0003724">
    <property type="term" value="F:RNA helicase activity"/>
    <property type="evidence" value="ECO:0007669"/>
    <property type="project" value="UniProtKB-EC"/>
</dbReference>
<feature type="compositionally biased region" description="Polar residues" evidence="11">
    <location>
        <begin position="154"/>
        <end position="170"/>
    </location>
</feature>
<dbReference type="SUPFAM" id="SSF52540">
    <property type="entry name" value="P-loop containing nucleoside triphosphate hydrolases"/>
    <property type="match status" value="2"/>
</dbReference>
<evidence type="ECO:0000259" key="13">
    <source>
        <dbReference type="PROSITE" id="PS51194"/>
    </source>
</evidence>
<dbReference type="GO" id="GO:0016887">
    <property type="term" value="F:ATP hydrolysis activity"/>
    <property type="evidence" value="ECO:0007669"/>
    <property type="project" value="RHEA"/>
</dbReference>
<dbReference type="Pfam" id="PF13959">
    <property type="entry name" value="CTE_SPB4"/>
    <property type="match status" value="1"/>
</dbReference>
<feature type="domain" description="Helicase C-terminal" evidence="13">
    <location>
        <begin position="514"/>
        <end position="753"/>
    </location>
</feature>
<feature type="compositionally biased region" description="Basic and acidic residues" evidence="11">
    <location>
        <begin position="878"/>
        <end position="900"/>
    </location>
</feature>
<evidence type="ECO:0000256" key="1">
    <source>
        <dbReference type="ARBA" id="ARBA00004604"/>
    </source>
</evidence>
<evidence type="ECO:0000256" key="2">
    <source>
        <dbReference type="ARBA" id="ARBA00022517"/>
    </source>
</evidence>
<dbReference type="EC" id="3.6.4.13" evidence="10"/>
<reference evidence="16" key="2">
    <citation type="submission" date="2013-12" db="EMBL/GenBank/DDBJ databases">
        <title>Evolution of pathogenesis and genome organization in the Tremellales.</title>
        <authorList>
            <person name="Cuomo C."/>
            <person name="Litvintseva A."/>
            <person name="Heitman J."/>
            <person name="Chen Y."/>
            <person name="Sun S."/>
            <person name="Springer D."/>
            <person name="Dromer F."/>
            <person name="Young S."/>
            <person name="Zeng Q."/>
            <person name="Chapman S."/>
            <person name="Gujja S."/>
            <person name="Saif S."/>
            <person name="Birren B."/>
        </authorList>
    </citation>
    <scope>NUCLEOTIDE SEQUENCE [LARGE SCALE GENOMIC DNA]</scope>
    <source>
        <strain evidence="16">CBS 10435</strain>
    </source>
</reference>
<dbReference type="InterPro" id="IPR014001">
    <property type="entry name" value="Helicase_ATP-bd"/>
</dbReference>
<keyword evidence="16" id="KW-1185">Reference proteome</keyword>
<keyword evidence="7 10" id="KW-0067">ATP-binding</keyword>
<dbReference type="PROSITE" id="PS51192">
    <property type="entry name" value="HELICASE_ATP_BIND_1"/>
    <property type="match status" value="1"/>
</dbReference>
<feature type="short sequence motif" description="Q motif" evidence="9">
    <location>
        <begin position="201"/>
        <end position="230"/>
    </location>
</feature>
<dbReference type="PROSITE" id="PS51195">
    <property type="entry name" value="Q_MOTIF"/>
    <property type="match status" value="1"/>
</dbReference>
<organism evidence="15 16">
    <name type="scientific">Kwoniella mangroviensis CBS 10435</name>
    <dbReference type="NCBI Taxonomy" id="1331196"/>
    <lineage>
        <taxon>Eukaryota</taxon>
        <taxon>Fungi</taxon>
        <taxon>Dikarya</taxon>
        <taxon>Basidiomycota</taxon>
        <taxon>Agaricomycotina</taxon>
        <taxon>Tremellomycetes</taxon>
        <taxon>Tremellales</taxon>
        <taxon>Cryptococcaceae</taxon>
        <taxon>Kwoniella</taxon>
    </lineage>
</organism>
<keyword evidence="4 10" id="KW-0547">Nucleotide-binding</keyword>
<feature type="compositionally biased region" description="Low complexity" evidence="11">
    <location>
        <begin position="838"/>
        <end position="857"/>
    </location>
</feature>
<feature type="compositionally biased region" description="Basic residues" evidence="11">
    <location>
        <begin position="608"/>
        <end position="617"/>
    </location>
</feature>
<comment type="domain">
    <text evidence="10">The Q motif is unique to and characteristic of the DEAD box family of RNA helicases and controls ATP binding and hydrolysis.</text>
</comment>
<dbReference type="Pfam" id="PF00271">
    <property type="entry name" value="Helicase_C"/>
    <property type="match status" value="1"/>
</dbReference>
<dbReference type="InterPro" id="IPR014014">
    <property type="entry name" value="RNA_helicase_DEAD_Q_motif"/>
</dbReference>
<comment type="similarity">
    <text evidence="10">Belongs to the DEAD box helicase family.</text>
</comment>
<evidence type="ECO:0000256" key="6">
    <source>
        <dbReference type="ARBA" id="ARBA00022806"/>
    </source>
</evidence>
<dbReference type="InterPro" id="IPR000629">
    <property type="entry name" value="RNA-helicase_DEAD-box_CS"/>
</dbReference>
<feature type="compositionally biased region" description="Basic and acidic residues" evidence="11">
    <location>
        <begin position="29"/>
        <end position="45"/>
    </location>
</feature>
<dbReference type="InterPro" id="IPR027417">
    <property type="entry name" value="P-loop_NTPase"/>
</dbReference>
<keyword evidence="2" id="KW-0690">Ribosome biogenesis</keyword>
<dbReference type="OrthoDB" id="422663at2759"/>
<dbReference type="GO" id="GO:0006364">
    <property type="term" value="P:rRNA processing"/>
    <property type="evidence" value="ECO:0007669"/>
    <property type="project" value="UniProtKB-KW"/>
</dbReference>
<dbReference type="EMBL" id="KI669461">
    <property type="protein sequence ID" value="OCF58693.1"/>
    <property type="molecule type" value="Genomic_DNA"/>
</dbReference>
<feature type="region of interest" description="Disordered" evidence="11">
    <location>
        <begin position="23"/>
        <end position="196"/>
    </location>
</feature>
<comment type="function">
    <text evidence="10">RNA helicase.</text>
</comment>
<evidence type="ECO:0000256" key="11">
    <source>
        <dbReference type="SAM" id="MobiDB-lite"/>
    </source>
</evidence>
<evidence type="ECO:0000256" key="5">
    <source>
        <dbReference type="ARBA" id="ARBA00022801"/>
    </source>
</evidence>
<keyword evidence="5 10" id="KW-0378">Hydrolase</keyword>
<evidence type="ECO:0000256" key="8">
    <source>
        <dbReference type="ARBA" id="ARBA00022884"/>
    </source>
</evidence>
<evidence type="ECO:0000256" key="10">
    <source>
        <dbReference type="RuleBase" id="RU365068"/>
    </source>
</evidence>
<proteinExistence type="inferred from homology"/>
<dbReference type="PROSITE" id="PS51194">
    <property type="entry name" value="HELICASE_CTER"/>
    <property type="match status" value="1"/>
</dbReference>
<keyword evidence="6 10" id="KW-0347">Helicase</keyword>
<accession>A0A1B9IT30</accession>
<feature type="compositionally biased region" description="Low complexity" evidence="11">
    <location>
        <begin position="96"/>
        <end position="105"/>
    </location>
</feature>
<dbReference type="SMART" id="SM01178">
    <property type="entry name" value="DUF4217"/>
    <property type="match status" value="1"/>
</dbReference>
<evidence type="ECO:0000256" key="4">
    <source>
        <dbReference type="ARBA" id="ARBA00022741"/>
    </source>
</evidence>
<dbReference type="PANTHER" id="PTHR24031">
    <property type="entry name" value="RNA HELICASE"/>
    <property type="match status" value="1"/>
</dbReference>
<evidence type="ECO:0000256" key="9">
    <source>
        <dbReference type="PROSITE-ProRule" id="PRU00552"/>
    </source>
</evidence>
<dbReference type="InterPro" id="IPR011545">
    <property type="entry name" value="DEAD/DEAH_box_helicase_dom"/>
</dbReference>
<dbReference type="InterPro" id="IPR001650">
    <property type="entry name" value="Helicase_C-like"/>
</dbReference>
<feature type="compositionally biased region" description="Acidic residues" evidence="11">
    <location>
        <begin position="583"/>
        <end position="599"/>
    </location>
</feature>
<dbReference type="GO" id="GO:0005730">
    <property type="term" value="C:nucleolus"/>
    <property type="evidence" value="ECO:0007669"/>
    <property type="project" value="UniProtKB-SubCell"/>
</dbReference>
<dbReference type="GO" id="GO:0005524">
    <property type="term" value="F:ATP binding"/>
    <property type="evidence" value="ECO:0007669"/>
    <property type="project" value="UniProtKB-UniRule"/>
</dbReference>
<dbReference type="SMART" id="SM00487">
    <property type="entry name" value="DEXDc"/>
    <property type="match status" value="1"/>
</dbReference>
<keyword evidence="8 10" id="KW-0694">RNA-binding</keyword>
<evidence type="ECO:0000259" key="14">
    <source>
        <dbReference type="PROSITE" id="PS51195"/>
    </source>
</evidence>
<feature type="domain" description="DEAD-box RNA helicase Q" evidence="14">
    <location>
        <begin position="201"/>
        <end position="230"/>
    </location>
</feature>
<dbReference type="AlphaFoldDB" id="A0A1B9IT30"/>
<feature type="region of interest" description="Disordered" evidence="11">
    <location>
        <begin position="835"/>
        <end position="937"/>
    </location>
</feature>
<name>A0A1B9IT30_9TREE</name>
<dbReference type="SMART" id="SM00490">
    <property type="entry name" value="HELICc"/>
    <property type="match status" value="1"/>
</dbReference>
<dbReference type="Pfam" id="PF00270">
    <property type="entry name" value="DEAD"/>
    <property type="match status" value="1"/>
</dbReference>
<protein>
    <recommendedName>
        <fullName evidence="10">ATP-dependent RNA helicase</fullName>
        <ecNumber evidence="10">3.6.4.13</ecNumber>
    </recommendedName>
</protein>
<feature type="compositionally biased region" description="Acidic residues" evidence="11">
    <location>
        <begin position="868"/>
        <end position="877"/>
    </location>
</feature>
<evidence type="ECO:0000256" key="7">
    <source>
        <dbReference type="ARBA" id="ARBA00022840"/>
    </source>
</evidence>
<dbReference type="GO" id="GO:0003723">
    <property type="term" value="F:RNA binding"/>
    <property type="evidence" value="ECO:0007669"/>
    <property type="project" value="UniProtKB-UniRule"/>
</dbReference>
<comment type="catalytic activity">
    <reaction evidence="10">
        <text>ATP + H2O = ADP + phosphate + H(+)</text>
        <dbReference type="Rhea" id="RHEA:13065"/>
        <dbReference type="ChEBI" id="CHEBI:15377"/>
        <dbReference type="ChEBI" id="CHEBI:15378"/>
        <dbReference type="ChEBI" id="CHEBI:30616"/>
        <dbReference type="ChEBI" id="CHEBI:43474"/>
        <dbReference type="ChEBI" id="CHEBI:456216"/>
        <dbReference type="EC" id="3.6.4.13"/>
    </reaction>
</comment>
<dbReference type="CDD" id="cd18787">
    <property type="entry name" value="SF2_C_DEAD"/>
    <property type="match status" value="1"/>
</dbReference>
<comment type="subcellular location">
    <subcellularLocation>
        <location evidence="1">Nucleus</location>
        <location evidence="1">Nucleolus</location>
    </subcellularLocation>
</comment>
<sequence length="951" mass="102664">MADDGIELNFAVPASGVAVRHVAAKKGGRWTDRVKAKRDARDSYKNLKQTATNVSNSAPAPAPVPFQPKAQPAPASFVAPPKPRPQPAASVPQVGSVSASVNAVAGPSRSQSITKPAVSTIHKPRSSLPTPSVSRSHPPARSDAGPSRLPATSIPASSQPKAPQFISSLFTADPLPAPASSSQPAQPVGAPSNAPLVSDTSTFADLGMDPLLIRHLKNKMHVENPTGIQRSCLPYMLSSPLDPDQIEDTSKPLRDVLIQAQTGSGKTLSYLLPIIQTLLPLSKLSYIDRSIGTLAIILAPTRELAQQISKVVEQLISMSLTLDEEDDRQFTRWLVSGLLTGGSTRTHEKARLRKGLPILVSTPGRLLDHLQNTSSFQCAKTMFLVLDEADRLMDLGFEETIKGILKALEGRRKNEINIEKEMDEEGGGGAMRWNFWNRGRTNILCSATVDPKVEKLSGMALRDPIVFRSNPEKGTQDSPNKKDMKDDAVKAAIEEAGAIVIPKESEEKFTPPSQLSQKYVVIPTKLRLVALVALLRSLIASAAKVDTEKGTKIIVFLSSTDSVDFHWKLLGGVQMGDNNASADSEEDGEEDEDGNESTDEVNGTTTIKSRKTKKGKKSSSSESELITLSSPLFPNTTLHRLHGSLPLRTRMASLRSFAGPSSQPSVLFATSVASRGLDLPLVRAVIQYDLPTEGGANEYVHRVGRTARAGKGGEAWAFISQNEIDWVPWVENKMGNAEGEGKGGVKLQQVGVEDVLRKGFGGQGYEFENRATEVQLGFERWVLDGTQNAALARKAYSSFIRAYSTHPLEEKKFFHIKSVHLGHLAKSFALREAPGQLSSSSSSTTKNSTKVTSSATAPGKKRKHPSGEGDDGDDAEEEVRGGKELTARNETERRMYEAVRKQGRMIKSGGKLGEFAGSNKNKKQHMSSNGGGGEFQVYGTSELERMVSGKK</sequence>
<gene>
    <name evidence="15" type="ORF">L486_03183</name>
</gene>
<reference evidence="15 16" key="1">
    <citation type="submission" date="2013-07" db="EMBL/GenBank/DDBJ databases">
        <title>The Genome Sequence of Kwoniella mangroviensis CBS10435.</title>
        <authorList>
            <consortium name="The Broad Institute Genome Sequencing Platform"/>
            <person name="Cuomo C."/>
            <person name="Litvintseva A."/>
            <person name="Chen Y."/>
            <person name="Heitman J."/>
            <person name="Sun S."/>
            <person name="Springer D."/>
            <person name="Dromer F."/>
            <person name="Young S.K."/>
            <person name="Zeng Q."/>
            <person name="Gargeya S."/>
            <person name="Fitzgerald M."/>
            <person name="Abouelleil A."/>
            <person name="Alvarado L."/>
            <person name="Berlin A.M."/>
            <person name="Chapman S.B."/>
            <person name="Dewar J."/>
            <person name="Goldberg J."/>
            <person name="Griggs A."/>
            <person name="Gujja S."/>
            <person name="Hansen M."/>
            <person name="Howarth C."/>
            <person name="Imamovic A."/>
            <person name="Larimer J."/>
            <person name="McCowan C."/>
            <person name="Murphy C."/>
            <person name="Pearson M."/>
            <person name="Priest M."/>
            <person name="Roberts A."/>
            <person name="Saif S."/>
            <person name="Shea T."/>
            <person name="Sykes S."/>
            <person name="Wortman J."/>
            <person name="Nusbaum C."/>
            <person name="Birren B."/>
        </authorList>
    </citation>
    <scope>NUCLEOTIDE SEQUENCE [LARGE SCALE GENOMIC DNA]</scope>
    <source>
        <strain evidence="15 16">CBS 10435</strain>
    </source>
</reference>
<evidence type="ECO:0000256" key="3">
    <source>
        <dbReference type="ARBA" id="ARBA00022552"/>
    </source>
</evidence>
<evidence type="ECO:0000259" key="12">
    <source>
        <dbReference type="PROSITE" id="PS51192"/>
    </source>
</evidence>
<dbReference type="PROSITE" id="PS00039">
    <property type="entry name" value="DEAD_ATP_HELICASE"/>
    <property type="match status" value="1"/>
</dbReference>
<feature type="compositionally biased region" description="Low complexity" evidence="11">
    <location>
        <begin position="178"/>
        <end position="192"/>
    </location>
</feature>
<dbReference type="Gene3D" id="3.40.50.300">
    <property type="entry name" value="P-loop containing nucleotide triphosphate hydrolases"/>
    <property type="match status" value="2"/>
</dbReference>
<dbReference type="InterPro" id="IPR025313">
    <property type="entry name" value="SPB4-like_CTE"/>
</dbReference>
<dbReference type="Proteomes" id="UP000092583">
    <property type="component" value="Unassembled WGS sequence"/>
</dbReference>
<feature type="domain" description="Helicase ATP-binding" evidence="12">
    <location>
        <begin position="247"/>
        <end position="467"/>
    </location>
</feature>
<evidence type="ECO:0000313" key="15">
    <source>
        <dbReference type="EMBL" id="OCF58693.1"/>
    </source>
</evidence>
<dbReference type="STRING" id="1331196.A0A1B9IT30"/>
<keyword evidence="3" id="KW-0698">rRNA processing</keyword>
<evidence type="ECO:0000313" key="16">
    <source>
        <dbReference type="Proteomes" id="UP000092583"/>
    </source>
</evidence>
<feature type="region of interest" description="Disordered" evidence="11">
    <location>
        <begin position="576"/>
        <end position="622"/>
    </location>
</feature>